<evidence type="ECO:0000313" key="3">
    <source>
        <dbReference type="Proteomes" id="UP000269097"/>
    </source>
</evidence>
<accession>A0A3G3JVD7</accession>
<keyword evidence="2" id="KW-0413">Isomerase</keyword>
<gene>
    <name evidence="2" type="ORF">EAV92_05915</name>
</gene>
<keyword evidence="3" id="KW-1185">Reference proteome</keyword>
<dbReference type="AlphaFoldDB" id="A0A3G3JVD7"/>
<dbReference type="Pfam" id="PF01261">
    <property type="entry name" value="AP_endonuc_2"/>
    <property type="match status" value="1"/>
</dbReference>
<dbReference type="InterPro" id="IPR050312">
    <property type="entry name" value="IolE/XylAMocC-like"/>
</dbReference>
<evidence type="ECO:0000313" key="2">
    <source>
        <dbReference type="EMBL" id="AYQ72144.1"/>
    </source>
</evidence>
<dbReference type="KEGG" id="coh:EAV92_05915"/>
<sequence length="259" mass="29378">MPVTVRPFPIGVQPYTVRDQLAKDYEGTLEKLAAIGYRGIEIGLPPAGKTVAEQKALLNRLDLQVIGTHGPFDSLEADWEALFRYLDETGGRFIALSLKFASKDDVLQKADRLNQIGRRCREAGVQLLYHNHDWEFEKFDGDYALDLLLRETNPEWVKMELDTYWVARGGEDPAEYVSKLKNRCPLLHIKDMEPGEEKFFAEVGEGTLDFTKIAQAADEAGTEWLIVEQDLSRRDPIESLTISYRNLQRMGLSGNRSEG</sequence>
<protein>
    <submittedName>
        <fullName evidence="2">Sugar phosphate isomerase/epimerase</fullName>
    </submittedName>
</protein>
<dbReference type="InterPro" id="IPR036237">
    <property type="entry name" value="Xyl_isomerase-like_sf"/>
</dbReference>
<dbReference type="GO" id="GO:0016853">
    <property type="term" value="F:isomerase activity"/>
    <property type="evidence" value="ECO:0007669"/>
    <property type="project" value="UniProtKB-KW"/>
</dbReference>
<dbReference type="PANTHER" id="PTHR12110">
    <property type="entry name" value="HYDROXYPYRUVATE ISOMERASE"/>
    <property type="match status" value="1"/>
</dbReference>
<dbReference type="PANTHER" id="PTHR12110:SF41">
    <property type="entry name" value="INOSOSE DEHYDRATASE"/>
    <property type="match status" value="1"/>
</dbReference>
<dbReference type="InterPro" id="IPR013022">
    <property type="entry name" value="Xyl_isomerase-like_TIM-brl"/>
</dbReference>
<organism evidence="2 3">
    <name type="scientific">Cohnella candidum</name>
    <dbReference type="NCBI Taxonomy" id="2674991"/>
    <lineage>
        <taxon>Bacteria</taxon>
        <taxon>Bacillati</taxon>
        <taxon>Bacillota</taxon>
        <taxon>Bacilli</taxon>
        <taxon>Bacillales</taxon>
        <taxon>Paenibacillaceae</taxon>
        <taxon>Cohnella</taxon>
    </lineage>
</organism>
<reference evidence="2 3" key="1">
    <citation type="submission" date="2018-10" db="EMBL/GenBank/DDBJ databases">
        <title>Genome Sequence of Cohnella sp.</title>
        <authorList>
            <person name="Srinivasan S."/>
            <person name="Kim M.K."/>
        </authorList>
    </citation>
    <scope>NUCLEOTIDE SEQUENCE [LARGE SCALE GENOMIC DNA]</scope>
    <source>
        <strain evidence="2 3">18JY8-7</strain>
    </source>
</reference>
<name>A0A3G3JVD7_9BACL</name>
<dbReference type="Gene3D" id="3.20.20.150">
    <property type="entry name" value="Divalent-metal-dependent TIM barrel enzymes"/>
    <property type="match status" value="1"/>
</dbReference>
<dbReference type="Proteomes" id="UP000269097">
    <property type="component" value="Chromosome"/>
</dbReference>
<feature type="domain" description="Xylose isomerase-like TIM barrel" evidence="1">
    <location>
        <begin position="29"/>
        <end position="230"/>
    </location>
</feature>
<dbReference type="EMBL" id="CP033433">
    <property type="protein sequence ID" value="AYQ72144.1"/>
    <property type="molecule type" value="Genomic_DNA"/>
</dbReference>
<evidence type="ECO:0000259" key="1">
    <source>
        <dbReference type="Pfam" id="PF01261"/>
    </source>
</evidence>
<dbReference type="SUPFAM" id="SSF51658">
    <property type="entry name" value="Xylose isomerase-like"/>
    <property type="match status" value="1"/>
</dbReference>
<proteinExistence type="predicted"/>